<evidence type="ECO:0000313" key="2">
    <source>
        <dbReference type="EMBL" id="KAL0149448.1"/>
    </source>
</evidence>
<dbReference type="PANTHER" id="PTHR45749">
    <property type="match status" value="1"/>
</dbReference>
<evidence type="ECO:0000313" key="3">
    <source>
        <dbReference type="Proteomes" id="UP001529510"/>
    </source>
</evidence>
<proteinExistence type="predicted"/>
<feature type="region of interest" description="Disordered" evidence="1">
    <location>
        <begin position="62"/>
        <end position="94"/>
    </location>
</feature>
<organism evidence="2 3">
    <name type="scientific">Cirrhinus mrigala</name>
    <name type="common">Mrigala</name>
    <dbReference type="NCBI Taxonomy" id="683832"/>
    <lineage>
        <taxon>Eukaryota</taxon>
        <taxon>Metazoa</taxon>
        <taxon>Chordata</taxon>
        <taxon>Craniata</taxon>
        <taxon>Vertebrata</taxon>
        <taxon>Euteleostomi</taxon>
        <taxon>Actinopterygii</taxon>
        <taxon>Neopterygii</taxon>
        <taxon>Teleostei</taxon>
        <taxon>Ostariophysi</taxon>
        <taxon>Cypriniformes</taxon>
        <taxon>Cyprinidae</taxon>
        <taxon>Labeoninae</taxon>
        <taxon>Labeonini</taxon>
        <taxon>Cirrhinus</taxon>
    </lineage>
</organism>
<protein>
    <submittedName>
        <fullName evidence="2">Uncharacterized protein</fullName>
    </submittedName>
</protein>
<dbReference type="EMBL" id="JAMKFB020000430">
    <property type="protein sequence ID" value="KAL0149448.1"/>
    <property type="molecule type" value="Genomic_DNA"/>
</dbReference>
<keyword evidence="3" id="KW-1185">Reference proteome</keyword>
<dbReference type="PANTHER" id="PTHR45749:SF21">
    <property type="entry name" value="DUF4371 DOMAIN-CONTAINING PROTEIN"/>
    <property type="match status" value="1"/>
</dbReference>
<dbReference type="SUPFAM" id="SSF53098">
    <property type="entry name" value="Ribonuclease H-like"/>
    <property type="match status" value="1"/>
</dbReference>
<gene>
    <name evidence="2" type="ORF">M9458_055236</name>
</gene>
<feature type="compositionally biased region" description="Basic and acidic residues" evidence="1">
    <location>
        <begin position="1"/>
        <end position="13"/>
    </location>
</feature>
<evidence type="ECO:0000256" key="1">
    <source>
        <dbReference type="SAM" id="MobiDB-lite"/>
    </source>
</evidence>
<reference evidence="2 3" key="1">
    <citation type="submission" date="2024-05" db="EMBL/GenBank/DDBJ databases">
        <title>Genome sequencing and assembly of Indian major carp, Cirrhinus mrigala (Hamilton, 1822).</title>
        <authorList>
            <person name="Mohindra V."/>
            <person name="Chowdhury L.M."/>
            <person name="Lal K."/>
            <person name="Jena J.K."/>
        </authorList>
    </citation>
    <scope>NUCLEOTIDE SEQUENCE [LARGE SCALE GENOMIC DNA]</scope>
    <source>
        <strain evidence="2">CM1030</strain>
        <tissue evidence="2">Blood</tissue>
    </source>
</reference>
<accession>A0ABD0MMU0</accession>
<feature type="compositionally biased region" description="Basic and acidic residues" evidence="1">
    <location>
        <begin position="79"/>
        <end position="90"/>
    </location>
</feature>
<sequence>MERKRKGGAERERIKRKKALAADAASCCKIPAMFASKGTGDEGSSSSTSAANAPAVELEVVDSSAFESEQEPSEQLDVQSEREKDSGKDEGDSESLDISFDYFARPQSKDLDFFFKYHPIQTSERAIPDVFHSKDGTNRKWLTYNESNHSLFCSVCLAFAKPLGSDSAFVKGGMQAWKHAHQRVQEHERSSIHRESAEAFFLRVNKADIHTLLTDKQMTVHRDQEHVSDCIENKKKQVRTKGRGSMVTLMSKTTVNKVVELIRNMIQQTIAVEVRKAGMFSIHIDTTQDLTSKDQCAVVLRYVTDVVHEKLIAVIDRESSTGQYFVELVKQTLEKMDIDIKKCIGNATDRAANMQGQYKGFSALLTGASPNQVHIWCYSHVLNLVLADTTGVVVASESLFSLLNDIAVFIHDSYKRMKLWEENSEDKRHRRLGVIGETRWWAKDEALRKVFGRFAKPDNALYTDLWHEYCFSTAQHLVTGTEEILRKCARDFQGVMRAADDFVEWANGILEKLEDNTDYKINIHNVILDTVIESFHSRYAENAVLCSDVSCMDPRNFPEIREKGLPGTAMKELSKCLLQFDERASLETLPAELISLAQHWERLKQSLMENYNIRGAASNDEAGEGSEVPNESVEFVSRSCSTCKNCPICCYLLLSQYNLLTDAYHIIGLGYKFLLTLSITQVACERTFSTLKLVKSHLRTSLSQDNLEAFLLMATEKEILMELDKDDIIDKMAESSELLRRLLVY</sequence>
<dbReference type="Proteomes" id="UP001529510">
    <property type="component" value="Unassembled WGS sequence"/>
</dbReference>
<comment type="caution">
    <text evidence="2">The sequence shown here is derived from an EMBL/GenBank/DDBJ whole genome shotgun (WGS) entry which is preliminary data.</text>
</comment>
<name>A0ABD0MMU0_CIRMR</name>
<dbReference type="InterPro" id="IPR012337">
    <property type="entry name" value="RNaseH-like_sf"/>
</dbReference>
<dbReference type="AlphaFoldDB" id="A0ABD0MMU0"/>
<feature type="region of interest" description="Disordered" evidence="1">
    <location>
        <begin position="1"/>
        <end position="24"/>
    </location>
</feature>